<name>A0ACC1AAX6_9ROSI</name>
<evidence type="ECO:0000313" key="1">
    <source>
        <dbReference type="EMBL" id="KAJ0084115.1"/>
    </source>
</evidence>
<evidence type="ECO:0000313" key="2">
    <source>
        <dbReference type="Proteomes" id="UP001164250"/>
    </source>
</evidence>
<dbReference type="EMBL" id="CM047907">
    <property type="protein sequence ID" value="KAJ0084115.1"/>
    <property type="molecule type" value="Genomic_DNA"/>
</dbReference>
<organism evidence="1 2">
    <name type="scientific">Pistacia atlantica</name>
    <dbReference type="NCBI Taxonomy" id="434234"/>
    <lineage>
        <taxon>Eukaryota</taxon>
        <taxon>Viridiplantae</taxon>
        <taxon>Streptophyta</taxon>
        <taxon>Embryophyta</taxon>
        <taxon>Tracheophyta</taxon>
        <taxon>Spermatophyta</taxon>
        <taxon>Magnoliopsida</taxon>
        <taxon>eudicotyledons</taxon>
        <taxon>Gunneridae</taxon>
        <taxon>Pentapetalae</taxon>
        <taxon>rosids</taxon>
        <taxon>malvids</taxon>
        <taxon>Sapindales</taxon>
        <taxon>Anacardiaceae</taxon>
        <taxon>Pistacia</taxon>
    </lineage>
</organism>
<keyword evidence="2" id="KW-1185">Reference proteome</keyword>
<reference evidence="2" key="1">
    <citation type="journal article" date="2023" name="G3 (Bethesda)">
        <title>Genome assembly and association tests identify interacting loci associated with vigor, precocity, and sex in interspecific pistachio rootstocks.</title>
        <authorList>
            <person name="Palmer W."/>
            <person name="Jacygrad E."/>
            <person name="Sagayaradj S."/>
            <person name="Cavanaugh K."/>
            <person name="Han R."/>
            <person name="Bertier L."/>
            <person name="Beede B."/>
            <person name="Kafkas S."/>
            <person name="Golino D."/>
            <person name="Preece J."/>
            <person name="Michelmore R."/>
        </authorList>
    </citation>
    <scope>NUCLEOTIDE SEQUENCE [LARGE SCALE GENOMIC DNA]</scope>
</reference>
<gene>
    <name evidence="1" type="ORF">Patl1_29780</name>
</gene>
<accession>A0ACC1AAX6</accession>
<comment type="caution">
    <text evidence="1">The sequence shown here is derived from an EMBL/GenBank/DDBJ whole genome shotgun (WGS) entry which is preliminary data.</text>
</comment>
<dbReference type="Proteomes" id="UP001164250">
    <property type="component" value="Chromosome 11"/>
</dbReference>
<protein>
    <submittedName>
        <fullName evidence="1">Uncharacterized protein</fullName>
    </submittedName>
</protein>
<sequence>MSIQFLSLSHCSSCQGLEFCTEFPGVQMLSSLLKLSTLSLSHLSFISNSPKTLASQSLLRGGGGGGGSSACIVHAGEKDAQQFEIDPDEAKAALQKLDQQLQTLSRKQPRTPKIKAKDVKLTRGPTDEEMPEISGSFLTNTAFALLIFTILYNALFYGVIKPAIDGPDDVSEAPPPSMVTESPNAAVLQSLLSVPKDSLQL</sequence>
<proteinExistence type="predicted"/>